<dbReference type="EMBL" id="JANBUH010000481">
    <property type="protein sequence ID" value="KAJ2750884.1"/>
    <property type="molecule type" value="Genomic_DNA"/>
</dbReference>
<dbReference type="EC" id="2.7.7.6" evidence="1"/>
<dbReference type="Proteomes" id="UP001140011">
    <property type="component" value="Unassembled WGS sequence"/>
</dbReference>
<keyword evidence="7" id="KW-0804">Transcription</keyword>
<keyword evidence="5" id="KW-0479">Metal-binding</keyword>
<gene>
    <name evidence="9" type="primary">RPO31_2</name>
    <name evidence="9" type="ORF">GGI19_004839</name>
</gene>
<dbReference type="GO" id="GO:0006351">
    <property type="term" value="P:DNA-templated transcription"/>
    <property type="evidence" value="ECO:0007669"/>
    <property type="project" value="InterPro"/>
</dbReference>
<reference evidence="9" key="1">
    <citation type="submission" date="2022-07" db="EMBL/GenBank/DDBJ databases">
        <title>Phylogenomic reconstructions and comparative analyses of Kickxellomycotina fungi.</title>
        <authorList>
            <person name="Reynolds N.K."/>
            <person name="Stajich J.E."/>
            <person name="Barry K."/>
            <person name="Grigoriev I.V."/>
            <person name="Crous P."/>
            <person name="Smith M.E."/>
        </authorList>
    </citation>
    <scope>NUCLEOTIDE SEQUENCE</scope>
    <source>
        <strain evidence="9">BCRC 34297</strain>
    </source>
</reference>
<dbReference type="InterPro" id="IPR015700">
    <property type="entry name" value="RPC1"/>
</dbReference>
<evidence type="ECO:0000256" key="3">
    <source>
        <dbReference type="ARBA" id="ARBA00022679"/>
    </source>
</evidence>
<dbReference type="InterPro" id="IPR007080">
    <property type="entry name" value="RNA_pol_Rpb1_1"/>
</dbReference>
<dbReference type="Gene3D" id="4.10.860.120">
    <property type="entry name" value="RNA polymerase II, clamp domain"/>
    <property type="match status" value="1"/>
</dbReference>
<feature type="non-terminal residue" evidence="9">
    <location>
        <position position="1"/>
    </location>
</feature>
<evidence type="ECO:0000256" key="6">
    <source>
        <dbReference type="ARBA" id="ARBA00022833"/>
    </source>
</evidence>
<keyword evidence="6" id="KW-0862">Zinc</keyword>
<comment type="caution">
    <text evidence="9">The sequence shown here is derived from an EMBL/GenBank/DDBJ whole genome shotgun (WGS) entry which is preliminary data.</text>
</comment>
<evidence type="ECO:0000256" key="1">
    <source>
        <dbReference type="ARBA" id="ARBA00012418"/>
    </source>
</evidence>
<evidence type="ECO:0000256" key="4">
    <source>
        <dbReference type="ARBA" id="ARBA00022695"/>
    </source>
</evidence>
<evidence type="ECO:0000313" key="10">
    <source>
        <dbReference type="Proteomes" id="UP001140011"/>
    </source>
</evidence>
<dbReference type="FunFam" id="4.10.860.120:FF:000004">
    <property type="entry name" value="DNA-directed RNA polymerase subunit"/>
    <property type="match status" value="1"/>
</dbReference>
<dbReference type="GO" id="GO:0003899">
    <property type="term" value="F:DNA-directed RNA polymerase activity"/>
    <property type="evidence" value="ECO:0007669"/>
    <property type="project" value="UniProtKB-EC"/>
</dbReference>
<accession>A0A9W8GXJ4</accession>
<dbReference type="AlphaFoldDB" id="A0A9W8GXJ4"/>
<sequence>MQGPKYESHCIQFGVPSPHEIRQAAEVEINQRDLYLAENHKPVPHGVLDPRLGISKNSDTCATCGQHMSECVGHWGYFNLRVPVFHLGYFKMTQTILQNICKSCSRVMLGESDRRTYLGYLRKADIDGVQTRALIKKVNDLCKKVTDCPYCSETNGVVKKGGPLKIIHDKYRQKRTAQEQEEFRGTLANAAEADPQLKMFVSREYSEEMTPQRVLELFNSIKDEECELMGLNPSCSHPRTFLWTSIPVPPVCIRPSVAQDGASNEDDLT</sequence>
<evidence type="ECO:0000256" key="2">
    <source>
        <dbReference type="ARBA" id="ARBA00022478"/>
    </source>
</evidence>
<name>A0A9W8GXJ4_9FUNG</name>
<dbReference type="SUPFAM" id="SSF64484">
    <property type="entry name" value="beta and beta-prime subunits of DNA dependent RNA-polymerase"/>
    <property type="match status" value="1"/>
</dbReference>
<organism evidence="9 10">
    <name type="scientific">Coemansia pectinata</name>
    <dbReference type="NCBI Taxonomy" id="1052879"/>
    <lineage>
        <taxon>Eukaryota</taxon>
        <taxon>Fungi</taxon>
        <taxon>Fungi incertae sedis</taxon>
        <taxon>Zoopagomycota</taxon>
        <taxon>Kickxellomycotina</taxon>
        <taxon>Kickxellomycetes</taxon>
        <taxon>Kickxellales</taxon>
        <taxon>Kickxellaceae</taxon>
        <taxon>Coemansia</taxon>
    </lineage>
</organism>
<dbReference type="GO" id="GO:0000428">
    <property type="term" value="C:DNA-directed RNA polymerase complex"/>
    <property type="evidence" value="ECO:0007669"/>
    <property type="project" value="UniProtKB-KW"/>
</dbReference>
<protein>
    <recommendedName>
        <fullName evidence="1">DNA-directed RNA polymerase</fullName>
        <ecNumber evidence="1">2.7.7.6</ecNumber>
    </recommendedName>
</protein>
<dbReference type="PANTHER" id="PTHR48446">
    <property type="entry name" value="DNA-DIRECTED RNA POLYMERASE SUBUNIT BETA' N-TERMINAL SECTION"/>
    <property type="match status" value="1"/>
</dbReference>
<dbReference type="PANTHER" id="PTHR48446:SF1">
    <property type="entry name" value="DNA-DIRECTED RNA POLYMERASE SUBUNIT BETA' N-TERMINAL SECTION"/>
    <property type="match status" value="1"/>
</dbReference>
<dbReference type="Pfam" id="PF04997">
    <property type="entry name" value="RNA_pol_Rpb1_1"/>
    <property type="match status" value="1"/>
</dbReference>
<evidence type="ECO:0000256" key="7">
    <source>
        <dbReference type="ARBA" id="ARBA00023163"/>
    </source>
</evidence>
<dbReference type="GO" id="GO:0046872">
    <property type="term" value="F:metal ion binding"/>
    <property type="evidence" value="ECO:0007669"/>
    <property type="project" value="UniProtKB-KW"/>
</dbReference>
<evidence type="ECO:0000256" key="5">
    <source>
        <dbReference type="ARBA" id="ARBA00022723"/>
    </source>
</evidence>
<evidence type="ECO:0000313" key="9">
    <source>
        <dbReference type="EMBL" id="KAJ2750884.1"/>
    </source>
</evidence>
<keyword evidence="3 9" id="KW-0808">Transferase</keyword>
<keyword evidence="4 9" id="KW-0548">Nucleotidyltransferase</keyword>
<evidence type="ECO:0000259" key="8">
    <source>
        <dbReference type="Pfam" id="PF04997"/>
    </source>
</evidence>
<dbReference type="InterPro" id="IPR044893">
    <property type="entry name" value="RNA_pol_Rpb1_clamp_domain"/>
</dbReference>
<keyword evidence="2 9" id="KW-0240">DNA-directed RNA polymerase</keyword>
<dbReference type="GO" id="GO:0003677">
    <property type="term" value="F:DNA binding"/>
    <property type="evidence" value="ECO:0007669"/>
    <property type="project" value="InterPro"/>
</dbReference>
<dbReference type="OrthoDB" id="270392at2759"/>
<proteinExistence type="predicted"/>
<keyword evidence="10" id="KW-1185">Reference proteome</keyword>
<feature type="domain" description="RNA polymerase Rpb1" evidence="8">
    <location>
        <begin position="10"/>
        <end position="269"/>
    </location>
</feature>